<feature type="compositionally biased region" description="Low complexity" evidence="5">
    <location>
        <begin position="38"/>
        <end position="49"/>
    </location>
</feature>
<keyword evidence="4 6" id="KW-0472">Membrane</keyword>
<dbReference type="Pfam" id="PF05154">
    <property type="entry name" value="TM2"/>
    <property type="match status" value="1"/>
</dbReference>
<keyword evidence="2 6" id="KW-0812">Transmembrane</keyword>
<evidence type="ECO:0000256" key="4">
    <source>
        <dbReference type="ARBA" id="ARBA00023136"/>
    </source>
</evidence>
<keyword evidence="9" id="KW-1185">Reference proteome</keyword>
<name>A0ABP9KLD3_9NOCA</name>
<dbReference type="Proteomes" id="UP001500603">
    <property type="component" value="Unassembled WGS sequence"/>
</dbReference>
<proteinExistence type="predicted"/>
<keyword evidence="3 6" id="KW-1133">Transmembrane helix</keyword>
<comment type="subcellular location">
    <subcellularLocation>
        <location evidence="1">Membrane</location>
        <topology evidence="1">Multi-pass membrane protein</topology>
    </subcellularLocation>
</comment>
<feature type="transmembrane region" description="Helical" evidence="6">
    <location>
        <begin position="122"/>
        <end position="141"/>
    </location>
</feature>
<sequence length="187" mass="20072">MTDPYQQNQPDGPQYGPPGTGPDLSKHQDAPQQPPQQQPQQPGQPQDPYGQPPNPYGQQPNPYGQPQNPYGQPQYGPPVDQYGQPIGGYGYPPGAPGYNPNDPEAPWGRDQFGVPFSDKQKLLAGLLQIFIGSLGIGRFYLGYTGLGVAQLLVTVFTCGLGGIWGLVDGIMMLTGSVTDPQGRPLRD</sequence>
<organism evidence="8 9">
    <name type="scientific">Nocardia callitridis</name>
    <dbReference type="NCBI Taxonomy" id="648753"/>
    <lineage>
        <taxon>Bacteria</taxon>
        <taxon>Bacillati</taxon>
        <taxon>Actinomycetota</taxon>
        <taxon>Actinomycetes</taxon>
        <taxon>Mycobacteriales</taxon>
        <taxon>Nocardiaceae</taxon>
        <taxon>Nocardia</taxon>
    </lineage>
</organism>
<feature type="compositionally biased region" description="Polar residues" evidence="5">
    <location>
        <begin position="1"/>
        <end position="11"/>
    </location>
</feature>
<evidence type="ECO:0000313" key="9">
    <source>
        <dbReference type="Proteomes" id="UP001500603"/>
    </source>
</evidence>
<dbReference type="EMBL" id="BAABJM010000003">
    <property type="protein sequence ID" value="GAA5059336.1"/>
    <property type="molecule type" value="Genomic_DNA"/>
</dbReference>
<evidence type="ECO:0000256" key="5">
    <source>
        <dbReference type="SAM" id="MobiDB-lite"/>
    </source>
</evidence>
<feature type="transmembrane region" description="Helical" evidence="6">
    <location>
        <begin position="147"/>
        <end position="167"/>
    </location>
</feature>
<evidence type="ECO:0000256" key="1">
    <source>
        <dbReference type="ARBA" id="ARBA00004141"/>
    </source>
</evidence>
<accession>A0ABP9KLD3</accession>
<evidence type="ECO:0000256" key="6">
    <source>
        <dbReference type="SAM" id="Phobius"/>
    </source>
</evidence>
<dbReference type="InterPro" id="IPR007829">
    <property type="entry name" value="TM2"/>
</dbReference>
<gene>
    <name evidence="8" type="ORF">GCM10023318_39720</name>
</gene>
<evidence type="ECO:0000256" key="3">
    <source>
        <dbReference type="ARBA" id="ARBA00022989"/>
    </source>
</evidence>
<evidence type="ECO:0000256" key="2">
    <source>
        <dbReference type="ARBA" id="ARBA00022692"/>
    </source>
</evidence>
<feature type="region of interest" description="Disordered" evidence="5">
    <location>
        <begin position="1"/>
        <end position="112"/>
    </location>
</feature>
<feature type="domain" description="TM2" evidence="7">
    <location>
        <begin position="118"/>
        <end position="170"/>
    </location>
</feature>
<dbReference type="RefSeq" id="WP_345497033.1">
    <property type="nucleotide sequence ID" value="NZ_BAABJM010000003.1"/>
</dbReference>
<reference evidence="9" key="1">
    <citation type="journal article" date="2019" name="Int. J. Syst. Evol. Microbiol.">
        <title>The Global Catalogue of Microorganisms (GCM) 10K type strain sequencing project: providing services to taxonomists for standard genome sequencing and annotation.</title>
        <authorList>
            <consortium name="The Broad Institute Genomics Platform"/>
            <consortium name="The Broad Institute Genome Sequencing Center for Infectious Disease"/>
            <person name="Wu L."/>
            <person name="Ma J."/>
        </authorList>
    </citation>
    <scope>NUCLEOTIDE SEQUENCE [LARGE SCALE GENOMIC DNA]</scope>
    <source>
        <strain evidence="9">JCM 18298</strain>
    </source>
</reference>
<feature type="compositionally biased region" description="Low complexity" evidence="5">
    <location>
        <begin position="56"/>
        <end position="84"/>
    </location>
</feature>
<evidence type="ECO:0000313" key="8">
    <source>
        <dbReference type="EMBL" id="GAA5059336.1"/>
    </source>
</evidence>
<protein>
    <recommendedName>
        <fullName evidence="7">TM2 domain-containing protein</fullName>
    </recommendedName>
</protein>
<comment type="caution">
    <text evidence="8">The sequence shown here is derived from an EMBL/GenBank/DDBJ whole genome shotgun (WGS) entry which is preliminary data.</text>
</comment>
<evidence type="ECO:0000259" key="7">
    <source>
        <dbReference type="Pfam" id="PF05154"/>
    </source>
</evidence>